<keyword evidence="2 5" id="KW-0812">Transmembrane</keyword>
<evidence type="ECO:0000256" key="1">
    <source>
        <dbReference type="ARBA" id="ARBA00004141"/>
    </source>
</evidence>
<dbReference type="EMBL" id="MHCH01000030">
    <property type="protein sequence ID" value="OGY17280.1"/>
    <property type="molecule type" value="Genomic_DNA"/>
</dbReference>
<organism evidence="6 7">
    <name type="scientific">Candidatus Chisholmbacteria bacterium RIFCSPHIGHO2_01_FULL_48_12</name>
    <dbReference type="NCBI Taxonomy" id="1797589"/>
    <lineage>
        <taxon>Bacteria</taxon>
        <taxon>Candidatus Chisholmiibacteriota</taxon>
    </lineage>
</organism>
<dbReference type="Proteomes" id="UP000177324">
    <property type="component" value="Unassembled WGS sequence"/>
</dbReference>
<feature type="transmembrane region" description="Helical" evidence="5">
    <location>
        <begin position="335"/>
        <end position="354"/>
    </location>
</feature>
<dbReference type="InterPro" id="IPR002797">
    <property type="entry name" value="Polysacc_synth"/>
</dbReference>
<feature type="transmembrane region" description="Helical" evidence="5">
    <location>
        <begin position="257"/>
        <end position="279"/>
    </location>
</feature>
<dbReference type="PANTHER" id="PTHR43424:SF1">
    <property type="entry name" value="LOCUS PUTATIVE PROTEIN 1-RELATED"/>
    <property type="match status" value="1"/>
</dbReference>
<name>A0A1G1VPH5_9BACT</name>
<feature type="transmembrane region" description="Helical" evidence="5">
    <location>
        <begin position="300"/>
        <end position="323"/>
    </location>
</feature>
<accession>A0A1G1VPH5</accession>
<feature type="transmembrane region" description="Helical" evidence="5">
    <location>
        <begin position="361"/>
        <end position="380"/>
    </location>
</feature>
<evidence type="ECO:0000313" key="6">
    <source>
        <dbReference type="EMBL" id="OGY17280.1"/>
    </source>
</evidence>
<reference evidence="6 7" key="1">
    <citation type="journal article" date="2016" name="Nat. Commun.">
        <title>Thousands of microbial genomes shed light on interconnected biogeochemical processes in an aquifer system.</title>
        <authorList>
            <person name="Anantharaman K."/>
            <person name="Brown C.T."/>
            <person name="Hug L.A."/>
            <person name="Sharon I."/>
            <person name="Castelle C.J."/>
            <person name="Probst A.J."/>
            <person name="Thomas B.C."/>
            <person name="Singh A."/>
            <person name="Wilkins M.J."/>
            <person name="Karaoz U."/>
            <person name="Brodie E.L."/>
            <person name="Williams K.H."/>
            <person name="Hubbard S.S."/>
            <person name="Banfield J.F."/>
        </authorList>
    </citation>
    <scope>NUCLEOTIDE SEQUENCE [LARGE SCALE GENOMIC DNA]</scope>
</reference>
<dbReference type="AlphaFoldDB" id="A0A1G1VPH5"/>
<keyword evidence="4 5" id="KW-0472">Membrane</keyword>
<protein>
    <submittedName>
        <fullName evidence="6">Uncharacterized protein</fullName>
    </submittedName>
</protein>
<feature type="transmembrane region" description="Helical" evidence="5">
    <location>
        <begin position="386"/>
        <end position="409"/>
    </location>
</feature>
<dbReference type="Pfam" id="PF01943">
    <property type="entry name" value="Polysacc_synt"/>
    <property type="match status" value="1"/>
</dbReference>
<keyword evidence="3 5" id="KW-1133">Transmembrane helix</keyword>
<sequence length="414" mass="45921">MNLIRNPILRNTALQFVGKGITATTDLLVTLLITRTLGAAGYADFAKVFTLVTLFYLFLDFGFNAIIVRRLGHKPQAIAAEFSTLLSTRILYAFTLFILLCFFVLLTPTATSAGYTLPVKIAILIFGLSLFTQSLFTSVNAIFQHRLDYFPAVFSASLGTLVGLVAVVISLLFFPGLLSLVIAHLFGSLVMAATSLFFMTRLAPVRLHFRLPAIRNLIVATLPIGLMLFLNALMIRLDTIIVTLTRPNLEIGWLSLAYRLYDNLLILPLFCLNALYPIMIHRFTLSPAHLRRLVWRSAQILFLASIFLALILFISTPLLIIFGPAMLPAAPALKILSLALPLFFLTSLLQWTLITLHRERALITTYALGLIFNAAINLLAIPRFGYLAAATTTGLTELLVFILLLFPVLKSFQE</sequence>
<gene>
    <name evidence="6" type="ORF">A2784_03675</name>
</gene>
<dbReference type="GO" id="GO:0016020">
    <property type="term" value="C:membrane"/>
    <property type="evidence" value="ECO:0007669"/>
    <property type="project" value="UniProtKB-SubCell"/>
</dbReference>
<feature type="transmembrane region" description="Helical" evidence="5">
    <location>
        <begin position="48"/>
        <end position="68"/>
    </location>
</feature>
<evidence type="ECO:0000313" key="7">
    <source>
        <dbReference type="Proteomes" id="UP000177324"/>
    </source>
</evidence>
<comment type="subcellular location">
    <subcellularLocation>
        <location evidence="1">Membrane</location>
        <topology evidence="1">Multi-pass membrane protein</topology>
    </subcellularLocation>
</comment>
<evidence type="ECO:0000256" key="4">
    <source>
        <dbReference type="ARBA" id="ARBA00023136"/>
    </source>
</evidence>
<feature type="transmembrane region" description="Helical" evidence="5">
    <location>
        <begin position="89"/>
        <end position="109"/>
    </location>
</feature>
<evidence type="ECO:0000256" key="5">
    <source>
        <dbReference type="SAM" id="Phobius"/>
    </source>
</evidence>
<feature type="transmembrane region" description="Helical" evidence="5">
    <location>
        <begin position="180"/>
        <end position="202"/>
    </location>
</feature>
<evidence type="ECO:0000256" key="3">
    <source>
        <dbReference type="ARBA" id="ARBA00022989"/>
    </source>
</evidence>
<proteinExistence type="predicted"/>
<comment type="caution">
    <text evidence="6">The sequence shown here is derived from an EMBL/GenBank/DDBJ whole genome shotgun (WGS) entry which is preliminary data.</text>
</comment>
<dbReference type="STRING" id="1797589.A2784_03675"/>
<feature type="transmembrane region" description="Helical" evidence="5">
    <location>
        <begin position="21"/>
        <end position="42"/>
    </location>
</feature>
<feature type="transmembrane region" description="Helical" evidence="5">
    <location>
        <begin position="121"/>
        <end position="143"/>
    </location>
</feature>
<dbReference type="InterPro" id="IPR052556">
    <property type="entry name" value="PolySynth_Transporter"/>
</dbReference>
<evidence type="ECO:0000256" key="2">
    <source>
        <dbReference type="ARBA" id="ARBA00022692"/>
    </source>
</evidence>
<dbReference type="PANTHER" id="PTHR43424">
    <property type="entry name" value="LOCUS PUTATIVE PROTEIN 1-RELATED"/>
    <property type="match status" value="1"/>
</dbReference>
<feature type="transmembrane region" description="Helical" evidence="5">
    <location>
        <begin position="150"/>
        <end position="174"/>
    </location>
</feature>
<feature type="transmembrane region" description="Helical" evidence="5">
    <location>
        <begin position="214"/>
        <end position="237"/>
    </location>
</feature>